<comment type="caution">
    <text evidence="1">The sequence shown here is derived from an EMBL/GenBank/DDBJ whole genome shotgun (WGS) entry which is preliminary data.</text>
</comment>
<dbReference type="AlphaFoldDB" id="A0A5B7H6X0"/>
<organism evidence="1 2">
    <name type="scientific">Portunus trituberculatus</name>
    <name type="common">Swimming crab</name>
    <name type="synonym">Neptunus trituberculatus</name>
    <dbReference type="NCBI Taxonomy" id="210409"/>
    <lineage>
        <taxon>Eukaryota</taxon>
        <taxon>Metazoa</taxon>
        <taxon>Ecdysozoa</taxon>
        <taxon>Arthropoda</taxon>
        <taxon>Crustacea</taxon>
        <taxon>Multicrustacea</taxon>
        <taxon>Malacostraca</taxon>
        <taxon>Eumalacostraca</taxon>
        <taxon>Eucarida</taxon>
        <taxon>Decapoda</taxon>
        <taxon>Pleocyemata</taxon>
        <taxon>Brachyura</taxon>
        <taxon>Eubrachyura</taxon>
        <taxon>Portunoidea</taxon>
        <taxon>Portunidae</taxon>
        <taxon>Portuninae</taxon>
        <taxon>Portunus</taxon>
    </lineage>
</organism>
<evidence type="ECO:0000313" key="1">
    <source>
        <dbReference type="EMBL" id="MPC66822.1"/>
    </source>
</evidence>
<proteinExistence type="predicted"/>
<evidence type="ECO:0000313" key="2">
    <source>
        <dbReference type="Proteomes" id="UP000324222"/>
    </source>
</evidence>
<protein>
    <submittedName>
        <fullName evidence="1">Uncharacterized protein</fullName>
    </submittedName>
</protein>
<reference evidence="1 2" key="1">
    <citation type="submission" date="2019-05" db="EMBL/GenBank/DDBJ databases">
        <title>Another draft genome of Portunus trituberculatus and its Hox gene families provides insights of decapod evolution.</title>
        <authorList>
            <person name="Jeong J.-H."/>
            <person name="Song I."/>
            <person name="Kim S."/>
            <person name="Choi T."/>
            <person name="Kim D."/>
            <person name="Ryu S."/>
            <person name="Kim W."/>
        </authorList>
    </citation>
    <scope>NUCLEOTIDE SEQUENCE [LARGE SCALE GENOMIC DNA]</scope>
    <source>
        <tissue evidence="1">Muscle</tissue>
    </source>
</reference>
<name>A0A5B7H6X0_PORTR</name>
<dbReference type="EMBL" id="VSRR010025341">
    <property type="protein sequence ID" value="MPC66822.1"/>
    <property type="molecule type" value="Genomic_DNA"/>
</dbReference>
<gene>
    <name evidence="1" type="ORF">E2C01_060975</name>
</gene>
<dbReference type="Proteomes" id="UP000324222">
    <property type="component" value="Unassembled WGS sequence"/>
</dbReference>
<accession>A0A5B7H6X0</accession>
<keyword evidence="2" id="KW-1185">Reference proteome</keyword>
<sequence>MMRRWCCFIAPPRLLLVAAVALLMLFPPLWCARRDVMRRISEAGQRGRRREVLRMSQVASSRLALPRSIYSGYHHSLASGVDLSSNGGAKTRRKIFD</sequence>